<keyword evidence="2" id="KW-0378">Hydrolase</keyword>
<evidence type="ECO:0000313" key="7">
    <source>
        <dbReference type="Proteomes" id="UP000029643"/>
    </source>
</evidence>
<feature type="domain" description="UvrD-like helicase ATP-binding" evidence="5">
    <location>
        <begin position="38"/>
        <end position="127"/>
    </location>
</feature>
<dbReference type="Pfam" id="PF00580">
    <property type="entry name" value="UvrD-helicase"/>
    <property type="match status" value="1"/>
</dbReference>
<dbReference type="EMBL" id="BBNU01000014">
    <property type="protein sequence ID" value="GAL81164.1"/>
    <property type="molecule type" value="Genomic_DNA"/>
</dbReference>
<reference evidence="6 7" key="1">
    <citation type="journal article" date="2014" name="Genome Announc.">
        <title>Draft Genome Sequences of Marine Flavobacterium Algibacter lectus Strains SS8 and NR4.</title>
        <authorList>
            <person name="Takatani N."/>
            <person name="Nakanishi M."/>
            <person name="Meirelles P."/>
            <person name="Mino S."/>
            <person name="Suda W."/>
            <person name="Oshima K."/>
            <person name="Hattori M."/>
            <person name="Ohkuma M."/>
            <person name="Hosokawa M."/>
            <person name="Miyashita K."/>
            <person name="Thompson F.L."/>
            <person name="Niwa A."/>
            <person name="Sawabe T."/>
            <person name="Sawabe T."/>
        </authorList>
    </citation>
    <scope>NUCLEOTIDE SEQUENCE [LARGE SCALE GENOMIC DNA]</scope>
    <source>
        <strain evidence="7">JCM19274</strain>
    </source>
</reference>
<evidence type="ECO:0000259" key="5">
    <source>
        <dbReference type="Pfam" id="PF00580"/>
    </source>
</evidence>
<dbReference type="InterPro" id="IPR014016">
    <property type="entry name" value="UvrD-like_ATP-bd"/>
</dbReference>
<dbReference type="Gene3D" id="3.40.50.300">
    <property type="entry name" value="P-loop containing nucleotide triphosphate hydrolases"/>
    <property type="match status" value="1"/>
</dbReference>
<dbReference type="AlphaFoldDB" id="A0A090X0D2"/>
<dbReference type="Proteomes" id="UP000029643">
    <property type="component" value="Unassembled WGS sequence"/>
</dbReference>
<dbReference type="GO" id="GO:0016787">
    <property type="term" value="F:hydrolase activity"/>
    <property type="evidence" value="ECO:0007669"/>
    <property type="project" value="UniProtKB-KW"/>
</dbReference>
<sequence length="136" mass="15608">MQPQIFLVFNETKQAIFNHKFLNAFYKNITPLSVLNAINTELTLLKEDQNKMLISEFNSIISKEIKNQPTPFIYERIGEKFNHYFIDEFQDTSESQWNNLIPLLENSVASENGSTMLVGDAKQAIYAGAEVKQSNL</sequence>
<evidence type="ECO:0000313" key="6">
    <source>
        <dbReference type="EMBL" id="GAL81164.1"/>
    </source>
</evidence>
<evidence type="ECO:0000256" key="1">
    <source>
        <dbReference type="ARBA" id="ARBA00022741"/>
    </source>
</evidence>
<keyword evidence="1" id="KW-0547">Nucleotide-binding</keyword>
<dbReference type="RefSeq" id="WP_227806255.1">
    <property type="nucleotide sequence ID" value="NZ_BBNU01000014.1"/>
</dbReference>
<comment type="caution">
    <text evidence="6">The sequence shown here is derived from an EMBL/GenBank/DDBJ whole genome shotgun (WGS) entry which is preliminary data.</text>
</comment>
<dbReference type="SUPFAM" id="SSF52540">
    <property type="entry name" value="P-loop containing nucleoside triphosphate hydrolases"/>
    <property type="match status" value="1"/>
</dbReference>
<evidence type="ECO:0000256" key="4">
    <source>
        <dbReference type="ARBA" id="ARBA00022840"/>
    </source>
</evidence>
<dbReference type="GO" id="GO:0005524">
    <property type="term" value="F:ATP binding"/>
    <property type="evidence" value="ECO:0007669"/>
    <property type="project" value="UniProtKB-KW"/>
</dbReference>
<dbReference type="InterPro" id="IPR027417">
    <property type="entry name" value="P-loop_NTPase"/>
</dbReference>
<accession>A0A090X0D2</accession>
<protein>
    <submittedName>
        <fullName evidence="6">Helicase domain protein</fullName>
    </submittedName>
</protein>
<dbReference type="GO" id="GO:0004386">
    <property type="term" value="F:helicase activity"/>
    <property type="evidence" value="ECO:0007669"/>
    <property type="project" value="UniProtKB-KW"/>
</dbReference>
<keyword evidence="3 6" id="KW-0347">Helicase</keyword>
<organism evidence="6 7">
    <name type="scientific">Algibacter lectus</name>
    <dbReference type="NCBI Taxonomy" id="221126"/>
    <lineage>
        <taxon>Bacteria</taxon>
        <taxon>Pseudomonadati</taxon>
        <taxon>Bacteroidota</taxon>
        <taxon>Flavobacteriia</taxon>
        <taxon>Flavobacteriales</taxon>
        <taxon>Flavobacteriaceae</taxon>
        <taxon>Algibacter</taxon>
    </lineage>
</organism>
<gene>
    <name evidence="6" type="ORF">JCM19274_3908</name>
</gene>
<name>A0A090X0D2_9FLAO</name>
<keyword evidence="4" id="KW-0067">ATP-binding</keyword>
<evidence type="ECO:0000256" key="2">
    <source>
        <dbReference type="ARBA" id="ARBA00022801"/>
    </source>
</evidence>
<evidence type="ECO:0000256" key="3">
    <source>
        <dbReference type="ARBA" id="ARBA00022806"/>
    </source>
</evidence>
<proteinExistence type="predicted"/>